<evidence type="ECO:0000313" key="1">
    <source>
        <dbReference type="EMBL" id="KAI4462170.1"/>
    </source>
</evidence>
<gene>
    <name evidence="1" type="ORF">MML48_5g00001535</name>
</gene>
<name>A0ACB9T5R9_HOLOL</name>
<dbReference type="EMBL" id="CM043019">
    <property type="protein sequence ID" value="KAI4462170.1"/>
    <property type="molecule type" value="Genomic_DNA"/>
</dbReference>
<dbReference type="Proteomes" id="UP001056778">
    <property type="component" value="Chromosome 5"/>
</dbReference>
<organism evidence="1 2">
    <name type="scientific">Holotrichia oblita</name>
    <name type="common">Chafer beetle</name>
    <dbReference type="NCBI Taxonomy" id="644536"/>
    <lineage>
        <taxon>Eukaryota</taxon>
        <taxon>Metazoa</taxon>
        <taxon>Ecdysozoa</taxon>
        <taxon>Arthropoda</taxon>
        <taxon>Hexapoda</taxon>
        <taxon>Insecta</taxon>
        <taxon>Pterygota</taxon>
        <taxon>Neoptera</taxon>
        <taxon>Endopterygota</taxon>
        <taxon>Coleoptera</taxon>
        <taxon>Polyphaga</taxon>
        <taxon>Scarabaeiformia</taxon>
        <taxon>Scarabaeidae</taxon>
        <taxon>Melolonthinae</taxon>
        <taxon>Holotrichia</taxon>
    </lineage>
</organism>
<proteinExistence type="predicted"/>
<accession>A0ACB9T5R9</accession>
<comment type="caution">
    <text evidence="1">The sequence shown here is derived from an EMBL/GenBank/DDBJ whole genome shotgun (WGS) entry which is preliminary data.</text>
</comment>
<evidence type="ECO:0000313" key="2">
    <source>
        <dbReference type="Proteomes" id="UP001056778"/>
    </source>
</evidence>
<protein>
    <submittedName>
        <fullName evidence="1">Muscle-specific protein</fullName>
    </submittedName>
</protein>
<keyword evidence="2" id="KW-1185">Reference proteome</keyword>
<sequence length="1177" mass="136095">MKLLQTTESQMIIWKNLDETKNKILQWISAQNTLILAALEKPNEIDVAQHVLAKYKEELPAHLSLKQSIPNKCSQLLKLSENQEEPILNSLIKLMEDQFGELENNAETLEDAISTFGDQEKGIRVKIKVIGNKISALREDMIKCEDLTGENMKILERLQSCQKLKQSLLECEPEIKVIEGDIQQLKLDYPSLAEGNLPKEQQNLKKRYDNVLAHANKIEASLLNFLKKFHSEKFGALQRIINTQREKVQWCLPEPTSDKYNLEVKLNSLGPIQAAIADCDNRKVELEESLTVLEGIESPEAIKLLSAEKDHLILDLSNLKQSYTSTENLLKQNIKLFEKYDNLSQTITTWLKEIENRVRVENTTQVDLNHIDDKINEIKQLQKEVLDHKKQFNELGQVSDEILTSMPESRVPQLVQHLNTRHQAVTKFLTNYLEKLNELNSYKKLYSDSIQNVEDWLVQAQNKVKTFKEYTAKSSRPNQATLEELRNFAAEREKGQQLLNKAVENGEALFSGITSENRETIRAELRALRDRSEVLIDDVNSIYKQVENILMKRHSFDDSLAQVKTWLSDAEHKIGDAKLDENLAQKKQTLHDYTTLGQDINLHKTILQHLQLKTEQLHDTDADAKLSEIYERYKELSKQIGERIELADEYVTNHEIFIQVLEKCRDWLTALSGEAALLVDELSIQTSDAKMTVIENLLSQKEEGDKIIGSCKKQLDVVLTQTAKEGHPPLIKAYDEQVNAWNKFLGMCSEAQQKLSQLYGQYSEFKSTLDELENWLKQKENQVKDQSLKSTLVAKEAHVGKLTNLEKNILAKSEEIKTASDIVNSIDDSDLADRVSNLVTRYETLKNLAKESINRYEGFVREHRAFNERYNEFIQWLTDKKDELQNMSHIVGDMQVLQERQEKIKEMMDTRNQRSEEFENLIEQGEKLYSHTSPDGREIIRQQLRNIRTIWDSFSDDLQSIKHKLDQCLAQFGDFSSAQEELTKWLKDVEKAMLQHNKLNNTLQEKRAQLQNHKIMNQEITSHQTLVEAVCEKAQQLVDQTKDKSLNVYLQSIKQLFRNIVEKSQDLLTNLEDCVEKHNEFNIKMNNFKDWLTNEGEKLQDQNDITGEKLDISKRLATLKVLKNNENEGNKLLDDLKEQLIVVAKSTAPKGVEQLKKELEDLIEQKKQHFDEIGHDN</sequence>
<reference evidence="1" key="1">
    <citation type="submission" date="2022-04" db="EMBL/GenBank/DDBJ databases">
        <title>Chromosome-scale genome assembly of Holotrichia oblita Faldermann.</title>
        <authorList>
            <person name="Rongchong L."/>
        </authorList>
    </citation>
    <scope>NUCLEOTIDE SEQUENCE</scope>
    <source>
        <strain evidence="1">81SQS9</strain>
    </source>
</reference>